<gene>
    <name evidence="1" type="ORF">DJ66_0386</name>
</gene>
<evidence type="ECO:0000313" key="2">
    <source>
        <dbReference type="Proteomes" id="UP000033731"/>
    </source>
</evidence>
<dbReference type="AlphaFoldDB" id="A0A0F4VJX0"/>
<keyword evidence="2" id="KW-1185">Reference proteome</keyword>
<dbReference type="Pfam" id="PF13651">
    <property type="entry name" value="EcoRI_methylase"/>
    <property type="match status" value="1"/>
</dbReference>
<comment type="caution">
    <text evidence="1">The sequence shown here is derived from an EMBL/GenBank/DDBJ whole genome shotgun (WGS) entry which is preliminary data.</text>
</comment>
<organism evidence="1 2">
    <name type="scientific">Candidatus Liberibacter solanacearum</name>
    <dbReference type="NCBI Taxonomy" id="556287"/>
    <lineage>
        <taxon>Bacteria</taxon>
        <taxon>Pseudomonadati</taxon>
        <taxon>Pseudomonadota</taxon>
        <taxon>Alphaproteobacteria</taxon>
        <taxon>Hyphomicrobiales</taxon>
        <taxon>Rhizobiaceae</taxon>
        <taxon>Liberibacter</taxon>
    </lineage>
</organism>
<dbReference type="Proteomes" id="UP000033731">
    <property type="component" value="Unassembled WGS sequence"/>
</dbReference>
<evidence type="ECO:0000313" key="1">
    <source>
        <dbReference type="EMBL" id="KJZ81664.1"/>
    </source>
</evidence>
<proteinExistence type="predicted"/>
<reference evidence="1 2" key="1">
    <citation type="journal article" date="2015" name="Phytopathology">
        <title>Genomes of Candidatus Liberibacter solanacearum haplotype A from New Zealand and the USA suggest significant genome plasticity in the species.</title>
        <authorList>
            <person name="Thompson S.M."/>
            <person name="Johnson C.P."/>
            <person name="Lu A.Y."/>
            <person name="Frampton R.A."/>
            <person name="Sullivan K.L."/>
            <person name="Fiers M.W."/>
            <person name="Crowhurst R.N."/>
            <person name="Pitman A.R."/>
            <person name="Scott I."/>
            <person name="Gudmestad N.C."/>
            <person name="Smith G.R."/>
        </authorList>
    </citation>
    <scope>NUCLEOTIDE SEQUENCE [LARGE SCALE GENOMIC DNA]</scope>
    <source>
        <strain evidence="1 2">LsoNZ1</strain>
    </source>
</reference>
<name>A0A0F4VJX0_9HYPH</name>
<protein>
    <submittedName>
        <fullName evidence="1">Uncharacterized protein</fullName>
    </submittedName>
</protein>
<dbReference type="PATRIC" id="fig|556287.9.peg.406"/>
<dbReference type="EMBL" id="JMTK01000002">
    <property type="protein sequence ID" value="KJZ81664.1"/>
    <property type="molecule type" value="Genomic_DNA"/>
</dbReference>
<sequence>MGDQNAITCKETFQLVKENKLWIGITNGGNKWFEVPMDYDIKTKFHIKEKNGKKYFKKRSVY</sequence>
<dbReference type="InterPro" id="IPR025247">
    <property type="entry name" value="EcoRI-like_methylase"/>
</dbReference>
<accession>A0A0F4VJX0</accession>